<comment type="caution">
    <text evidence="1">The sequence shown here is derived from an EMBL/GenBank/DDBJ whole genome shotgun (WGS) entry which is preliminary data.</text>
</comment>
<evidence type="ECO:0000313" key="1">
    <source>
        <dbReference type="EMBL" id="MCA9386305.1"/>
    </source>
</evidence>
<reference evidence="1" key="2">
    <citation type="journal article" date="2021" name="Microbiome">
        <title>Successional dynamics and alternative stable states in a saline activated sludge microbial community over 9 years.</title>
        <authorList>
            <person name="Wang Y."/>
            <person name="Ye J."/>
            <person name="Ju F."/>
            <person name="Liu L."/>
            <person name="Boyd J.A."/>
            <person name="Deng Y."/>
            <person name="Parks D.H."/>
            <person name="Jiang X."/>
            <person name="Yin X."/>
            <person name="Woodcroft B.J."/>
            <person name="Tyson G.W."/>
            <person name="Hugenholtz P."/>
            <person name="Polz M.F."/>
            <person name="Zhang T."/>
        </authorList>
    </citation>
    <scope>NUCLEOTIDE SEQUENCE</scope>
    <source>
        <strain evidence="1">HKST-UBA11</strain>
    </source>
</reference>
<organism evidence="1 2">
    <name type="scientific">Candidatus Dojkabacteria bacterium</name>
    <dbReference type="NCBI Taxonomy" id="2099670"/>
    <lineage>
        <taxon>Bacteria</taxon>
        <taxon>Candidatus Dojkabacteria</taxon>
    </lineage>
</organism>
<gene>
    <name evidence="1" type="ORF">KC717_06695</name>
</gene>
<proteinExistence type="predicted"/>
<sequence length="125" mass="14496">IVNFEQMILPFLPPGNRFQDRYKFFPRVNDQQTQGRTIWIAQHHFIHIDHNFKQDITITPSTRDNTANVSIHIIHGQNDLGTTRGFFESSDLIPSGFFPPTLLPSDEWYFIQSFVDNPLPQAQVA</sequence>
<dbReference type="Proteomes" id="UP000754563">
    <property type="component" value="Unassembled WGS sequence"/>
</dbReference>
<protein>
    <submittedName>
        <fullName evidence="1">Uncharacterized protein</fullName>
    </submittedName>
</protein>
<dbReference type="AlphaFoldDB" id="A0A955RKZ4"/>
<accession>A0A955RKZ4</accession>
<evidence type="ECO:0000313" key="2">
    <source>
        <dbReference type="Proteomes" id="UP000754563"/>
    </source>
</evidence>
<feature type="non-terminal residue" evidence="1">
    <location>
        <position position="1"/>
    </location>
</feature>
<dbReference type="EMBL" id="JAGQLH010000121">
    <property type="protein sequence ID" value="MCA9386305.1"/>
    <property type="molecule type" value="Genomic_DNA"/>
</dbReference>
<name>A0A955RKZ4_9BACT</name>
<reference evidence="1" key="1">
    <citation type="submission" date="2020-04" db="EMBL/GenBank/DDBJ databases">
        <authorList>
            <person name="Zhang T."/>
        </authorList>
    </citation>
    <scope>NUCLEOTIDE SEQUENCE</scope>
    <source>
        <strain evidence="1">HKST-UBA11</strain>
    </source>
</reference>